<proteinExistence type="predicted"/>
<reference evidence="1 2" key="1">
    <citation type="submission" date="2016-10" db="EMBL/GenBank/DDBJ databases">
        <authorList>
            <person name="de Groot N.N."/>
        </authorList>
    </citation>
    <scope>NUCLEOTIDE SEQUENCE [LARGE SCALE GENOMIC DNA]</scope>
    <source>
        <strain evidence="1 2">CGMCC 1.7059</strain>
    </source>
</reference>
<dbReference type="AlphaFoldDB" id="A0A1H2SVZ6"/>
<name>A0A1H2SVZ6_9GAMM</name>
<evidence type="ECO:0000313" key="1">
    <source>
        <dbReference type="EMBL" id="SDW35174.1"/>
    </source>
</evidence>
<evidence type="ECO:0000313" key="2">
    <source>
        <dbReference type="Proteomes" id="UP000199675"/>
    </source>
</evidence>
<keyword evidence="2" id="KW-1185">Reference proteome</keyword>
<gene>
    <name evidence="1" type="ORF">SAMN04487960_102239</name>
</gene>
<accession>A0A1H2SVZ6</accession>
<evidence type="ECO:0008006" key="3">
    <source>
        <dbReference type="Google" id="ProtNLM"/>
    </source>
</evidence>
<protein>
    <recommendedName>
        <fullName evidence="3">Lipase modulator</fullName>
    </recommendedName>
</protein>
<dbReference type="RefSeq" id="WP_139173206.1">
    <property type="nucleotide sequence ID" value="NZ_FNNE01000002.1"/>
</dbReference>
<organism evidence="1 2">
    <name type="scientific">Marinobacter mobilis</name>
    <dbReference type="NCBI Taxonomy" id="488533"/>
    <lineage>
        <taxon>Bacteria</taxon>
        <taxon>Pseudomonadati</taxon>
        <taxon>Pseudomonadota</taxon>
        <taxon>Gammaproteobacteria</taxon>
        <taxon>Pseudomonadales</taxon>
        <taxon>Marinobacteraceae</taxon>
        <taxon>Marinobacter</taxon>
    </lineage>
</organism>
<sequence length="346" mass="39798">MTFQWIVVVLVFLVTGAGALYGFSPDSRFEEGALTAADMTPDRQAHDRQRSERGGLLVPDWSGRVIDELAVDWLERYGETIQDPAVQARFAGLRKDVLLAYPDQGEGIFLRALWLAFPSFAQEILTLLARLEEYQQWLLDNDLQLRDMPVLTREGAKWQKRLQLFGPDAELIWADEKLVWAERKQAVQQTMEALNQASEYSLDETLFQLQAAIAENYGSSWQGLVMDNGVVANVFFGFESVQSRLRALPQDQRQQQINRVRSSLGYSDEQVRRLAERDQRRNQRWENGLAYMEARAALTQSLTGNELATALSDLQTDYFRHEAVTIAQEEADGFFRYRRPRYFGRN</sequence>
<dbReference type="EMBL" id="FNNE01000002">
    <property type="protein sequence ID" value="SDW35174.1"/>
    <property type="molecule type" value="Genomic_DNA"/>
</dbReference>
<dbReference type="Proteomes" id="UP000199675">
    <property type="component" value="Unassembled WGS sequence"/>
</dbReference>
<dbReference type="OrthoDB" id="318927at2"/>